<evidence type="ECO:0000313" key="4">
    <source>
        <dbReference type="Proteomes" id="UP000002051"/>
    </source>
</evidence>
<evidence type="ECO:0000313" key="3">
    <source>
        <dbReference type="EnsemblPlants" id="AES68732"/>
    </source>
</evidence>
<accession>G7J0H1</accession>
<dbReference type="Proteomes" id="UP000002051">
    <property type="component" value="Chromosome 3"/>
</dbReference>
<evidence type="ECO:0000256" key="1">
    <source>
        <dbReference type="SAM" id="MobiDB-lite"/>
    </source>
</evidence>
<dbReference type="EMBL" id="CM001219">
    <property type="protein sequence ID" value="AES68732.1"/>
    <property type="molecule type" value="Genomic_DNA"/>
</dbReference>
<dbReference type="PaxDb" id="3880-AES68732"/>
<proteinExistence type="predicted"/>
<protein>
    <submittedName>
        <fullName evidence="2 3">Uncharacterized protein</fullName>
    </submittedName>
</protein>
<feature type="region of interest" description="Disordered" evidence="1">
    <location>
        <begin position="219"/>
        <end position="239"/>
    </location>
</feature>
<reference evidence="3" key="3">
    <citation type="submission" date="2015-04" db="UniProtKB">
        <authorList>
            <consortium name="EnsemblPlants"/>
        </authorList>
    </citation>
    <scope>IDENTIFICATION</scope>
    <source>
        <strain evidence="3">cv. Jemalong A17</strain>
    </source>
</reference>
<dbReference type="EnsemblPlants" id="AES68732">
    <property type="protein sequence ID" value="AES68732"/>
    <property type="gene ID" value="MTR_3g014220"/>
</dbReference>
<organism evidence="2 4">
    <name type="scientific">Medicago truncatula</name>
    <name type="common">Barrel medic</name>
    <name type="synonym">Medicago tribuloides</name>
    <dbReference type="NCBI Taxonomy" id="3880"/>
    <lineage>
        <taxon>Eukaryota</taxon>
        <taxon>Viridiplantae</taxon>
        <taxon>Streptophyta</taxon>
        <taxon>Embryophyta</taxon>
        <taxon>Tracheophyta</taxon>
        <taxon>Spermatophyta</taxon>
        <taxon>Magnoliopsida</taxon>
        <taxon>eudicotyledons</taxon>
        <taxon>Gunneridae</taxon>
        <taxon>Pentapetalae</taxon>
        <taxon>rosids</taxon>
        <taxon>fabids</taxon>
        <taxon>Fabales</taxon>
        <taxon>Fabaceae</taxon>
        <taxon>Papilionoideae</taxon>
        <taxon>50 kb inversion clade</taxon>
        <taxon>NPAAA clade</taxon>
        <taxon>Hologalegina</taxon>
        <taxon>IRL clade</taxon>
        <taxon>Trifolieae</taxon>
        <taxon>Medicago</taxon>
    </lineage>
</organism>
<gene>
    <name evidence="2" type="ordered locus">MTR_3g014220</name>
</gene>
<sequence>MSEVAQIEGRVRYSAFKKTVKVMITPTDSLDNLKAQLNTYFEHLGENQYTRHLFGQMPCIDLGEDRDEYAWKTTSYMPLLIRDDGDVGFMFRKMVENNILYMYVRSICNCVEFLEIRLQLTAEENVIRTEQHRSFQNSIVAFLIIQGAILSHLKLFQANLITKTNMSQNQNQGNVQGDEKNKEKSPITLHEIVCDGSEKKEGFEGAGVQSLEVEEERKDMLFRSSTKTRYRRDCSGQPD</sequence>
<reference evidence="2 4" key="1">
    <citation type="journal article" date="2011" name="Nature">
        <title>The Medicago genome provides insight into the evolution of rhizobial symbioses.</title>
        <authorList>
            <person name="Young N.D."/>
            <person name="Debelle F."/>
            <person name="Oldroyd G.E."/>
            <person name="Geurts R."/>
            <person name="Cannon S.B."/>
            <person name="Udvardi M.K."/>
            <person name="Benedito V.A."/>
            <person name="Mayer K.F."/>
            <person name="Gouzy J."/>
            <person name="Schoof H."/>
            <person name="Van de Peer Y."/>
            <person name="Proost S."/>
            <person name="Cook D.R."/>
            <person name="Meyers B.C."/>
            <person name="Spannagl M."/>
            <person name="Cheung F."/>
            <person name="De Mita S."/>
            <person name="Krishnakumar V."/>
            <person name="Gundlach H."/>
            <person name="Zhou S."/>
            <person name="Mudge J."/>
            <person name="Bharti A.K."/>
            <person name="Murray J.D."/>
            <person name="Naoumkina M.A."/>
            <person name="Rosen B."/>
            <person name="Silverstein K.A."/>
            <person name="Tang H."/>
            <person name="Rombauts S."/>
            <person name="Zhao P.X."/>
            <person name="Zhou P."/>
            <person name="Barbe V."/>
            <person name="Bardou P."/>
            <person name="Bechner M."/>
            <person name="Bellec A."/>
            <person name="Berger A."/>
            <person name="Berges H."/>
            <person name="Bidwell S."/>
            <person name="Bisseling T."/>
            <person name="Choisne N."/>
            <person name="Couloux A."/>
            <person name="Denny R."/>
            <person name="Deshpande S."/>
            <person name="Dai X."/>
            <person name="Doyle J.J."/>
            <person name="Dudez A.M."/>
            <person name="Farmer A.D."/>
            <person name="Fouteau S."/>
            <person name="Franken C."/>
            <person name="Gibelin C."/>
            <person name="Gish J."/>
            <person name="Goldstein S."/>
            <person name="Gonzalez A.J."/>
            <person name="Green P.J."/>
            <person name="Hallab A."/>
            <person name="Hartog M."/>
            <person name="Hua A."/>
            <person name="Humphray S.J."/>
            <person name="Jeong D.H."/>
            <person name="Jing Y."/>
            <person name="Jocker A."/>
            <person name="Kenton S.M."/>
            <person name="Kim D.J."/>
            <person name="Klee K."/>
            <person name="Lai H."/>
            <person name="Lang C."/>
            <person name="Lin S."/>
            <person name="Macmil S.L."/>
            <person name="Magdelenat G."/>
            <person name="Matthews L."/>
            <person name="McCorrison J."/>
            <person name="Monaghan E.L."/>
            <person name="Mun J.H."/>
            <person name="Najar F.Z."/>
            <person name="Nicholson C."/>
            <person name="Noirot C."/>
            <person name="O'Bleness M."/>
            <person name="Paule C.R."/>
            <person name="Poulain J."/>
            <person name="Prion F."/>
            <person name="Qin B."/>
            <person name="Qu C."/>
            <person name="Retzel E.F."/>
            <person name="Riddle C."/>
            <person name="Sallet E."/>
            <person name="Samain S."/>
            <person name="Samson N."/>
            <person name="Sanders I."/>
            <person name="Saurat O."/>
            <person name="Scarpelli C."/>
            <person name="Schiex T."/>
            <person name="Segurens B."/>
            <person name="Severin A.J."/>
            <person name="Sherrier D.J."/>
            <person name="Shi R."/>
            <person name="Sims S."/>
            <person name="Singer S.R."/>
            <person name="Sinharoy S."/>
            <person name="Sterck L."/>
            <person name="Viollet A."/>
            <person name="Wang B.B."/>
            <person name="Wang K."/>
            <person name="Wang M."/>
            <person name="Wang X."/>
            <person name="Warfsmann J."/>
            <person name="Weissenbach J."/>
            <person name="White D.D."/>
            <person name="White J.D."/>
            <person name="Wiley G.B."/>
            <person name="Wincker P."/>
            <person name="Xing Y."/>
            <person name="Yang L."/>
            <person name="Yao Z."/>
            <person name="Ying F."/>
            <person name="Zhai J."/>
            <person name="Zhou L."/>
            <person name="Zuber A."/>
            <person name="Denarie J."/>
            <person name="Dixon R.A."/>
            <person name="May G.D."/>
            <person name="Schwartz D.C."/>
            <person name="Rogers J."/>
            <person name="Quetier F."/>
            <person name="Town C.D."/>
            <person name="Roe B.A."/>
        </authorList>
    </citation>
    <scope>NUCLEOTIDE SEQUENCE [LARGE SCALE GENOMIC DNA]</scope>
    <source>
        <strain evidence="2">A17</strain>
        <strain evidence="3 4">cv. Jemalong A17</strain>
    </source>
</reference>
<reference evidence="2 4" key="2">
    <citation type="journal article" date="2014" name="BMC Genomics">
        <title>An improved genome release (version Mt4.0) for the model legume Medicago truncatula.</title>
        <authorList>
            <person name="Tang H."/>
            <person name="Krishnakumar V."/>
            <person name="Bidwell S."/>
            <person name="Rosen B."/>
            <person name="Chan A."/>
            <person name="Zhou S."/>
            <person name="Gentzbittel L."/>
            <person name="Childs K.L."/>
            <person name="Yandell M."/>
            <person name="Gundlach H."/>
            <person name="Mayer K.F."/>
            <person name="Schwartz D.C."/>
            <person name="Town C.D."/>
        </authorList>
    </citation>
    <scope>GENOME REANNOTATION</scope>
    <source>
        <strain evidence="3 4">cv. Jemalong A17</strain>
    </source>
</reference>
<dbReference type="HOGENOM" id="CLU_1162618_0_0_1"/>
<name>G7J0H1_MEDTR</name>
<keyword evidence="4" id="KW-1185">Reference proteome</keyword>
<evidence type="ECO:0000313" key="2">
    <source>
        <dbReference type="EMBL" id="AES68732.1"/>
    </source>
</evidence>
<dbReference type="AlphaFoldDB" id="G7J0H1"/>